<evidence type="ECO:0000313" key="2">
    <source>
        <dbReference type="Proteomes" id="UP001139011"/>
    </source>
</evidence>
<dbReference type="InterPro" id="IPR031664">
    <property type="entry name" value="DUF5085"/>
</dbReference>
<dbReference type="Gene3D" id="3.20.80.10">
    <property type="entry name" value="Regulatory factor, effector binding domain"/>
    <property type="match status" value="1"/>
</dbReference>
<dbReference type="Proteomes" id="UP001139011">
    <property type="component" value="Unassembled WGS sequence"/>
</dbReference>
<dbReference type="Pfam" id="PF16895">
    <property type="entry name" value="DUF5085"/>
    <property type="match status" value="1"/>
</dbReference>
<reference evidence="1" key="1">
    <citation type="submission" date="2021-09" db="EMBL/GenBank/DDBJ databases">
        <title>Genome analysis of Fictibacillus sp. KIGAM418 isolated from marine sediment.</title>
        <authorList>
            <person name="Seo M.-J."/>
            <person name="Cho E.-S."/>
            <person name="Hwang C.Y."/>
        </authorList>
    </citation>
    <scope>NUCLEOTIDE SEQUENCE</scope>
    <source>
        <strain evidence="1">KIGAM418</strain>
    </source>
</reference>
<organism evidence="1 2">
    <name type="scientific">Fictibacillus marinisediminis</name>
    <dbReference type="NCBI Taxonomy" id="2878389"/>
    <lineage>
        <taxon>Bacteria</taxon>
        <taxon>Bacillati</taxon>
        <taxon>Bacillota</taxon>
        <taxon>Bacilli</taxon>
        <taxon>Bacillales</taxon>
        <taxon>Fictibacillaceae</taxon>
        <taxon>Fictibacillus</taxon>
    </lineage>
</organism>
<dbReference type="RefSeq" id="WP_248252040.1">
    <property type="nucleotide sequence ID" value="NZ_JAIWJX010000002.1"/>
</dbReference>
<evidence type="ECO:0000313" key="1">
    <source>
        <dbReference type="EMBL" id="MCK6256350.1"/>
    </source>
</evidence>
<proteinExistence type="predicted"/>
<name>A0A9X1XC60_9BACL</name>
<accession>A0A9X1XC60</accession>
<keyword evidence="2" id="KW-1185">Reference proteome</keyword>
<dbReference type="EMBL" id="JAIWJX010000002">
    <property type="protein sequence ID" value="MCK6256350.1"/>
    <property type="molecule type" value="Genomic_DNA"/>
</dbReference>
<protein>
    <submittedName>
        <fullName evidence="1">DUF5085 family protein</fullName>
    </submittedName>
</protein>
<comment type="caution">
    <text evidence="1">The sequence shown here is derived from an EMBL/GenBank/DDBJ whole genome shotgun (WGS) entry which is preliminary data.</text>
</comment>
<sequence>MIAEDQSIAYSNVVSKEYFFHYSEMDDVIKDLLSEIAKAHLTIKGPMFYALKNIPKDENMYIELFMPVHEDKIPSSESLTFRSYYYVDEMLMKRFTGNYETLTEIVYAELFQYMVDNNLNLSSPIYHIFGGDESLQYVDVKISVFSEE</sequence>
<dbReference type="InterPro" id="IPR011256">
    <property type="entry name" value="Reg_factor_effector_dom_sf"/>
</dbReference>
<gene>
    <name evidence="1" type="ORF">LCY76_07045</name>
</gene>
<dbReference type="AlphaFoldDB" id="A0A9X1XC60"/>